<sequence>MTSTTLDNLVRIGKLKSQPPSRGEFESLLNLARTLLVTVTDSKGMATESQFVLAYDAAHAASRAALRAFGYRSEDRYLVFQCLEHTIGWPPEKWRILDTCHRRRNAAEYEGNVDLPASLTAELVGLTAELIDSASGLDHMLPSD</sequence>
<evidence type="ECO:0000313" key="1">
    <source>
        <dbReference type="EMBL" id="RDJ97376.1"/>
    </source>
</evidence>
<dbReference type="RefSeq" id="WP_115109952.1">
    <property type="nucleotide sequence ID" value="NZ_QHKS01000058.1"/>
</dbReference>
<proteinExistence type="predicted"/>
<reference evidence="2" key="1">
    <citation type="submission" date="2018-05" db="EMBL/GenBank/DDBJ databases">
        <authorList>
            <person name="Feng T."/>
        </authorList>
    </citation>
    <scope>NUCLEOTIDE SEQUENCE [LARGE SCALE GENOMIC DNA]</scope>
    <source>
        <strain evidence="2">S27</strain>
    </source>
</reference>
<protein>
    <recommendedName>
        <fullName evidence="3">Nucleotidyltransferase</fullName>
    </recommendedName>
</protein>
<evidence type="ECO:0008006" key="3">
    <source>
        <dbReference type="Google" id="ProtNLM"/>
    </source>
</evidence>
<evidence type="ECO:0000313" key="2">
    <source>
        <dbReference type="Proteomes" id="UP000254875"/>
    </source>
</evidence>
<accession>A0A370MVP3</accession>
<name>A0A370MVP3_9BURK</name>
<dbReference type="OrthoDB" id="8237640at2"/>
<comment type="caution">
    <text evidence="1">The sequence shown here is derived from an EMBL/GenBank/DDBJ whole genome shotgun (WGS) entry which is preliminary data.</text>
</comment>
<organism evidence="1 2">
    <name type="scientific">Paraburkholderia lacunae</name>
    <dbReference type="NCBI Taxonomy" id="2211104"/>
    <lineage>
        <taxon>Bacteria</taxon>
        <taxon>Pseudomonadati</taxon>
        <taxon>Pseudomonadota</taxon>
        <taxon>Betaproteobacteria</taxon>
        <taxon>Burkholderiales</taxon>
        <taxon>Burkholderiaceae</taxon>
        <taxon>Paraburkholderia</taxon>
    </lineage>
</organism>
<dbReference type="Proteomes" id="UP000254875">
    <property type="component" value="Unassembled WGS sequence"/>
</dbReference>
<dbReference type="AlphaFoldDB" id="A0A370MVP3"/>
<gene>
    <name evidence="1" type="ORF">DLM46_37925</name>
</gene>
<keyword evidence="2" id="KW-1185">Reference proteome</keyword>
<dbReference type="EMBL" id="QHKS01000058">
    <property type="protein sequence ID" value="RDJ97376.1"/>
    <property type="molecule type" value="Genomic_DNA"/>
</dbReference>